<dbReference type="InterPro" id="IPR011006">
    <property type="entry name" value="CheY-like_superfamily"/>
</dbReference>
<dbReference type="AlphaFoldDB" id="X1G0J8"/>
<organism evidence="3">
    <name type="scientific">marine sediment metagenome</name>
    <dbReference type="NCBI Taxonomy" id="412755"/>
    <lineage>
        <taxon>unclassified sequences</taxon>
        <taxon>metagenomes</taxon>
        <taxon>ecological metagenomes</taxon>
    </lineage>
</organism>
<accession>X1G0J8</accession>
<dbReference type="InterPro" id="IPR001789">
    <property type="entry name" value="Sig_transdc_resp-reg_receiver"/>
</dbReference>
<comment type="caution">
    <text evidence="3">The sequence shown here is derived from an EMBL/GenBank/DDBJ whole genome shotgun (WGS) entry which is preliminary data.</text>
</comment>
<gene>
    <name evidence="3" type="ORF">S03H2_37733</name>
</gene>
<name>X1G0J8_9ZZZZ</name>
<feature type="non-terminal residue" evidence="3">
    <location>
        <position position="57"/>
    </location>
</feature>
<evidence type="ECO:0000313" key="3">
    <source>
        <dbReference type="EMBL" id="GAH50777.1"/>
    </source>
</evidence>
<dbReference type="SUPFAM" id="SSF52172">
    <property type="entry name" value="CheY-like"/>
    <property type="match status" value="1"/>
</dbReference>
<evidence type="ECO:0000256" key="1">
    <source>
        <dbReference type="ARBA" id="ARBA00022553"/>
    </source>
</evidence>
<dbReference type="PANTHER" id="PTHR45339:SF5">
    <property type="entry name" value="HISTIDINE KINASE"/>
    <property type="match status" value="1"/>
</dbReference>
<reference evidence="3" key="1">
    <citation type="journal article" date="2014" name="Front. Microbiol.">
        <title>High frequency of phylogenetically diverse reductive dehalogenase-homologous genes in deep subseafloor sedimentary metagenomes.</title>
        <authorList>
            <person name="Kawai M."/>
            <person name="Futagami T."/>
            <person name="Toyoda A."/>
            <person name="Takaki Y."/>
            <person name="Nishi S."/>
            <person name="Hori S."/>
            <person name="Arai W."/>
            <person name="Tsubouchi T."/>
            <person name="Morono Y."/>
            <person name="Uchiyama I."/>
            <person name="Ito T."/>
            <person name="Fujiyama A."/>
            <person name="Inagaki F."/>
            <person name="Takami H."/>
        </authorList>
    </citation>
    <scope>NUCLEOTIDE SEQUENCE</scope>
    <source>
        <strain evidence="3">Expedition CK06-06</strain>
    </source>
</reference>
<dbReference type="GO" id="GO:0000160">
    <property type="term" value="P:phosphorelay signal transduction system"/>
    <property type="evidence" value="ECO:0007669"/>
    <property type="project" value="InterPro"/>
</dbReference>
<sequence>MTKAKILVVEDQAIIAMDFQEMLKKLGHAVSACAASGEEAIEKASETRPDLVLMDLR</sequence>
<dbReference type="PANTHER" id="PTHR45339">
    <property type="entry name" value="HYBRID SIGNAL TRANSDUCTION HISTIDINE KINASE J"/>
    <property type="match status" value="1"/>
</dbReference>
<protein>
    <recommendedName>
        <fullName evidence="2">Response regulatory domain-containing protein</fullName>
    </recommendedName>
</protein>
<dbReference type="Pfam" id="PF00072">
    <property type="entry name" value="Response_reg"/>
    <property type="match status" value="1"/>
</dbReference>
<evidence type="ECO:0000259" key="2">
    <source>
        <dbReference type="PROSITE" id="PS50110"/>
    </source>
</evidence>
<feature type="domain" description="Response regulatory" evidence="2">
    <location>
        <begin position="5"/>
        <end position="57"/>
    </location>
</feature>
<dbReference type="EMBL" id="BARU01023235">
    <property type="protein sequence ID" value="GAH50777.1"/>
    <property type="molecule type" value="Genomic_DNA"/>
</dbReference>
<dbReference type="PROSITE" id="PS50110">
    <property type="entry name" value="RESPONSE_REGULATORY"/>
    <property type="match status" value="1"/>
</dbReference>
<proteinExistence type="predicted"/>
<dbReference type="Gene3D" id="3.40.50.2300">
    <property type="match status" value="1"/>
</dbReference>
<keyword evidence="1" id="KW-0597">Phosphoprotein</keyword>